<dbReference type="SMART" id="SM00245">
    <property type="entry name" value="TSPc"/>
    <property type="match status" value="1"/>
</dbReference>
<dbReference type="RefSeq" id="WP_377492480.1">
    <property type="nucleotide sequence ID" value="NZ_JBHUOX010000065.1"/>
</dbReference>
<name>A0ABW6C2S8_9BACT</name>
<sequence>MPAFSTLQRSGFSGGGHLFNASVTASLQALGSAEARFGNRYVHYQQGGAATGFNGEKPYREHIFPEDRLRLLALFRYWNVIHFFYPHHSLLDRPWEEELLTFIPLFVAASDAAAYHATVARLVARINDSHGAATSPLLNYGQKRSIPFEVAIVEGKAVVAKAINSSLARESLLQAGDVILERNGMPITVLLDSLRSFHGASNEEALLEKLAPLLLYVDGPQVNLLVQRSREQLVLREKTYLGKEIYSQQLTPGLPSWEKLKNNIGYIDLRRLKITEIAPAMETLMACPVIIFDLRGYPEFLLYDLAAYLLPTARHFAKLVFADLDYPGSFRVGLLPPAGPARPKQEYYKGKVVVLIDQKTLSRAEFTAMALQAVPGATLIGSPTAGADGTNTHIALPGGIITSFSCQGILYPDGKPTQGKGIQPHISVKPTIAGIKNGKDEVLNNSSCGI</sequence>
<dbReference type="Pfam" id="PF03572">
    <property type="entry name" value="Peptidase_S41"/>
    <property type="match status" value="1"/>
</dbReference>
<evidence type="ECO:0000313" key="3">
    <source>
        <dbReference type="Proteomes" id="UP001597641"/>
    </source>
</evidence>
<organism evidence="2 3">
    <name type="scientific">Pontibacter toksunensis</name>
    <dbReference type="NCBI Taxonomy" id="1332631"/>
    <lineage>
        <taxon>Bacteria</taxon>
        <taxon>Pseudomonadati</taxon>
        <taxon>Bacteroidota</taxon>
        <taxon>Cytophagia</taxon>
        <taxon>Cytophagales</taxon>
        <taxon>Hymenobacteraceae</taxon>
        <taxon>Pontibacter</taxon>
    </lineage>
</organism>
<dbReference type="PANTHER" id="PTHR32060">
    <property type="entry name" value="TAIL-SPECIFIC PROTEASE"/>
    <property type="match status" value="1"/>
</dbReference>
<dbReference type="Gene3D" id="3.90.226.10">
    <property type="entry name" value="2-enoyl-CoA Hydratase, Chain A, domain 1"/>
    <property type="match status" value="1"/>
</dbReference>
<comment type="caution">
    <text evidence="2">The sequence shown here is derived from an EMBL/GenBank/DDBJ whole genome shotgun (WGS) entry which is preliminary data.</text>
</comment>
<gene>
    <name evidence="2" type="ORF">ACFS7Z_26855</name>
</gene>
<accession>A0ABW6C2S8</accession>
<evidence type="ECO:0000313" key="2">
    <source>
        <dbReference type="EMBL" id="MFD3004000.1"/>
    </source>
</evidence>
<dbReference type="InterPro" id="IPR029045">
    <property type="entry name" value="ClpP/crotonase-like_dom_sf"/>
</dbReference>
<feature type="domain" description="Tail specific protease" evidence="1">
    <location>
        <begin position="219"/>
        <end position="429"/>
    </location>
</feature>
<protein>
    <submittedName>
        <fullName evidence="2">S41 family peptidase</fullName>
    </submittedName>
</protein>
<proteinExistence type="predicted"/>
<dbReference type="SUPFAM" id="SSF52096">
    <property type="entry name" value="ClpP/crotonase"/>
    <property type="match status" value="1"/>
</dbReference>
<evidence type="ECO:0000259" key="1">
    <source>
        <dbReference type="SMART" id="SM00245"/>
    </source>
</evidence>
<dbReference type="PANTHER" id="PTHR32060:SF30">
    <property type="entry name" value="CARBOXY-TERMINAL PROCESSING PROTEASE CTPA"/>
    <property type="match status" value="1"/>
</dbReference>
<dbReference type="EMBL" id="JBHUOX010000065">
    <property type="protein sequence ID" value="MFD3004000.1"/>
    <property type="molecule type" value="Genomic_DNA"/>
</dbReference>
<dbReference type="Proteomes" id="UP001597641">
    <property type="component" value="Unassembled WGS sequence"/>
</dbReference>
<reference evidence="3" key="1">
    <citation type="journal article" date="2019" name="Int. J. Syst. Evol. Microbiol.">
        <title>The Global Catalogue of Microorganisms (GCM) 10K type strain sequencing project: providing services to taxonomists for standard genome sequencing and annotation.</title>
        <authorList>
            <consortium name="The Broad Institute Genomics Platform"/>
            <consortium name="The Broad Institute Genome Sequencing Center for Infectious Disease"/>
            <person name="Wu L."/>
            <person name="Ma J."/>
        </authorList>
    </citation>
    <scope>NUCLEOTIDE SEQUENCE [LARGE SCALE GENOMIC DNA]</scope>
    <source>
        <strain evidence="3">KCTC 23984</strain>
    </source>
</reference>
<keyword evidence="3" id="KW-1185">Reference proteome</keyword>
<dbReference type="InterPro" id="IPR005151">
    <property type="entry name" value="Tail-specific_protease"/>
</dbReference>